<comment type="caution">
    <text evidence="1">The sequence shown here is derived from an EMBL/GenBank/DDBJ whole genome shotgun (WGS) entry which is preliminary data.</text>
</comment>
<dbReference type="EMBL" id="AVNI01000002">
    <property type="protein sequence ID" value="EQD89321.1"/>
    <property type="molecule type" value="Genomic_DNA"/>
</dbReference>
<proteinExistence type="predicted"/>
<reference evidence="1 2" key="1">
    <citation type="journal article" date="2013" name="Genome Announc.">
        <title>Genome Sequences of Three hpAfrica2 Strains of Helicobacter pylori.</title>
        <authorList>
            <person name="Duncan S.S."/>
            <person name="Bertoli M.T."/>
            <person name="Kersulyte D."/>
            <person name="Valk P.L."/>
            <person name="Tamma S."/>
            <person name="Segal I."/>
            <person name="McClain M.S."/>
            <person name="Cover T.L."/>
            <person name="Berg D.E."/>
        </authorList>
    </citation>
    <scope>NUCLEOTIDE SEQUENCE [LARGE SCALE GENOMIC DNA]</scope>
    <source>
        <strain evidence="1 2">SouthAfrica50</strain>
    </source>
</reference>
<evidence type="ECO:0000313" key="2">
    <source>
        <dbReference type="Proteomes" id="UP000015816"/>
    </source>
</evidence>
<organism evidence="1 2">
    <name type="scientific">Helicobacter pylori SouthAfrica50</name>
    <dbReference type="NCBI Taxonomy" id="1352357"/>
    <lineage>
        <taxon>Bacteria</taxon>
        <taxon>Pseudomonadati</taxon>
        <taxon>Campylobacterota</taxon>
        <taxon>Epsilonproteobacteria</taxon>
        <taxon>Campylobacterales</taxon>
        <taxon>Helicobacteraceae</taxon>
        <taxon>Helicobacter</taxon>
    </lineage>
</organism>
<dbReference type="PATRIC" id="fig|1352357.3.peg.1612"/>
<sequence length="54" mass="6031">MNFCFNQTLTTKTFYFLQNGILVTLSINKTHFLKGIGGTFCALTLPPNPQLKPP</sequence>
<dbReference type="AlphaFoldDB" id="T2S9D5"/>
<protein>
    <submittedName>
        <fullName evidence="1">Uncharacterized protein</fullName>
    </submittedName>
</protein>
<accession>T2S9D5</accession>
<name>T2S9D5_HELPX</name>
<gene>
    <name evidence="1" type="ORF">HPSA50_1646</name>
</gene>
<dbReference type="Proteomes" id="UP000015816">
    <property type="component" value="Unassembled WGS sequence"/>
</dbReference>
<evidence type="ECO:0000313" key="1">
    <source>
        <dbReference type="EMBL" id="EQD89321.1"/>
    </source>
</evidence>